<proteinExistence type="predicted"/>
<feature type="non-terminal residue" evidence="2">
    <location>
        <position position="397"/>
    </location>
</feature>
<accession>X0YL26</accession>
<dbReference type="AlphaFoldDB" id="X0YL26"/>
<protein>
    <recommendedName>
        <fullName evidence="1">DUF5916 domain-containing protein</fullName>
    </recommendedName>
</protein>
<dbReference type="InterPro" id="IPR045670">
    <property type="entry name" value="DUF5916"/>
</dbReference>
<feature type="domain" description="DUF5916" evidence="1">
    <location>
        <begin position="23"/>
        <end position="122"/>
    </location>
</feature>
<dbReference type="EMBL" id="BART01008692">
    <property type="protein sequence ID" value="GAG56750.1"/>
    <property type="molecule type" value="Genomic_DNA"/>
</dbReference>
<dbReference type="Pfam" id="PF19313">
    <property type="entry name" value="DUF5916"/>
    <property type="match status" value="1"/>
</dbReference>
<name>X0YL26_9ZZZZ</name>
<reference evidence="2" key="1">
    <citation type="journal article" date="2014" name="Front. Microbiol.">
        <title>High frequency of phylogenetically diverse reductive dehalogenase-homologous genes in deep subseafloor sedimentary metagenomes.</title>
        <authorList>
            <person name="Kawai M."/>
            <person name="Futagami T."/>
            <person name="Toyoda A."/>
            <person name="Takaki Y."/>
            <person name="Nishi S."/>
            <person name="Hori S."/>
            <person name="Arai W."/>
            <person name="Tsubouchi T."/>
            <person name="Morono Y."/>
            <person name="Uchiyama I."/>
            <person name="Ito T."/>
            <person name="Fujiyama A."/>
            <person name="Inagaki F."/>
            <person name="Takami H."/>
        </authorList>
    </citation>
    <scope>NUCLEOTIDE SEQUENCE</scope>
    <source>
        <strain evidence="2">Expedition CK06-06</strain>
    </source>
</reference>
<organism evidence="2">
    <name type="scientific">marine sediment metagenome</name>
    <dbReference type="NCBI Taxonomy" id="412755"/>
    <lineage>
        <taxon>unclassified sequences</taxon>
        <taxon>metagenomes</taxon>
        <taxon>ecological metagenomes</taxon>
    </lineage>
</organism>
<comment type="caution">
    <text evidence="2">The sequence shown here is derived from an EMBL/GenBank/DDBJ whole genome shotgun (WGS) entry which is preliminary data.</text>
</comment>
<evidence type="ECO:0000313" key="2">
    <source>
        <dbReference type="EMBL" id="GAG56750.1"/>
    </source>
</evidence>
<evidence type="ECO:0000259" key="1">
    <source>
        <dbReference type="Pfam" id="PF19313"/>
    </source>
</evidence>
<gene>
    <name evidence="2" type="ORF">S01H4_19480</name>
</gene>
<sequence>MTDINPQTKGYYFELYPEGFVRYDKYAGEEGETKLRGSLNFKWDITPQTTVNTTAYPDFAQIESDPFTLNLSRYPTYLNERRPFFLEGMDIFRMSDFGEDGEFFDPLNIFYSRRVGKSLNGDAVPILGGMKVTHKTEKWNFGIFGAYTDSLDVEPEKGFGVVKLKRQILDNSDVGILFSGSRADKDNYNYALGFDGVYRSGFNQFVIQTALSERNKKQGWAVSTGYIGFVKSFKVMASSEVVHVSFDVGDIGFVPWAGTKKFSITTGPFKVYKKGFLKNLFYGPGIVIIQEPGNTENWTRLGCFTFNPNFRNNWSLYLEIRAGPAYEADTNYFYRSLNINTWGNIAGQFFNLGTNYSYTYNYWRGFLADQLAIWSRVGYSIIPEVSLSLNSNAWVEW</sequence>